<keyword evidence="4" id="KW-1185">Reference proteome</keyword>
<dbReference type="InterPro" id="IPR056884">
    <property type="entry name" value="NPHP3-like_N"/>
</dbReference>
<dbReference type="InterPro" id="IPR056693">
    <property type="entry name" value="DUF7791"/>
</dbReference>
<comment type="caution">
    <text evidence="3">The sequence shown here is derived from an EMBL/GenBank/DDBJ whole genome shotgun (WGS) entry which is preliminary data.</text>
</comment>
<dbReference type="InterPro" id="IPR027417">
    <property type="entry name" value="P-loop_NTPase"/>
</dbReference>
<reference evidence="3" key="1">
    <citation type="journal article" date="2021" name="Nat. Commun.">
        <title>Genetic determinants of endophytism in the Arabidopsis root mycobiome.</title>
        <authorList>
            <person name="Mesny F."/>
            <person name="Miyauchi S."/>
            <person name="Thiergart T."/>
            <person name="Pickel B."/>
            <person name="Atanasova L."/>
            <person name="Karlsson M."/>
            <person name="Huettel B."/>
            <person name="Barry K.W."/>
            <person name="Haridas S."/>
            <person name="Chen C."/>
            <person name="Bauer D."/>
            <person name="Andreopoulos W."/>
            <person name="Pangilinan J."/>
            <person name="LaButti K."/>
            <person name="Riley R."/>
            <person name="Lipzen A."/>
            <person name="Clum A."/>
            <person name="Drula E."/>
            <person name="Henrissat B."/>
            <person name="Kohler A."/>
            <person name="Grigoriev I.V."/>
            <person name="Martin F.M."/>
            <person name="Hacquard S."/>
        </authorList>
    </citation>
    <scope>NUCLEOTIDE SEQUENCE</scope>
    <source>
        <strain evidence="3">MPI-SDFR-AT-0068</strain>
    </source>
</reference>
<evidence type="ECO:0000313" key="3">
    <source>
        <dbReference type="EMBL" id="KAH7233063.1"/>
    </source>
</evidence>
<evidence type="ECO:0000256" key="1">
    <source>
        <dbReference type="ARBA" id="ARBA00022737"/>
    </source>
</evidence>
<feature type="domain" description="NACHT" evidence="2">
    <location>
        <begin position="300"/>
        <end position="452"/>
    </location>
</feature>
<evidence type="ECO:0000259" key="2">
    <source>
        <dbReference type="PROSITE" id="PS50837"/>
    </source>
</evidence>
<sequence length="1073" mass="122128">MATGLEAVGAASAVIQLISFAGTLVSLTFQIYNGRPTPENELEEYAAKMSDAANRVQIRVRQVPQMIPEEKKLFKVAQECVAAAESLRKEAQSITKGYRKGRVLKAVIGAIRTDYHKKKIQNLDLCLKRCKGILETELLQKICNKSDAVEQQQSQGFQKLDSDIQNLITQIASGNVKIEDLLVQESKATRDMIITSLASEFNSFDVRTVTEAQRQCLLKSLKSEDIRKRYNEVMSPSDACFERVFASYERVCSKDPKHKAWSNINEASYFRKSEQLLEEEVDEIDESWDTFCSWLRSNDDIFWVQGKPGSGKSTLMKFIIDSDNTNRLLNSWNQNVRVLSYFFWKIGSESQNSIKGLLCSLLHDILSDDNGATDNVVNQFTFSQSKDYYNEWSTEEVDEVLFSLLRTSSRSTCIFIDGLDEISDKDGFRALMSIVERLWSYPKVKLCTSSRPETELLFKFETMRTPSLRLDDLTRPEMAIYIHNELDPFSAQISSLIFEQFKDILLQKAQGVFLWLFLATNSLTNGIENCDDEKVLFDRLKELPGELEDLYKAMWLRLGANNQVYRETATKYFNCVVYGGWDYDISCSDSSTWIGNHTPSLAHLSLVTRTRSQILFPPRPQKEDLKWLNILCDRTADDIKSRCAGMLRIGSQSVDIGDEEIHFPSEILPLTRPVEFIHRTAHDFLVDTESGQAILNYKTDARALLNLHIELAQSWLYLVGFYSQSVAGFVQRFRLVIKQYMRLEDEGASKSAILSMLSVIENLYEAGVMSFDTYRGYLDPPLEVIFGYYFACFEDTLLSHCVRPDTTDLLTTTLQGIAVEDGYRGGLETPVKLIQKMIELGGDPHAIGTGPMLQKDPEYGPSIAMQITTFELFLQTAVTQYYSGHKQHIDKGLLDIIVSLAQTCQDWDRKTLVFYDQNMDNKFIMEPFCQTKPVVFEVDVQFLLIELMHALQESGLMIYSGKLRGVVDSFTSAHVRIRHIRIPRVGNREAFCYRILAQQPFQNIINEPFCSQSATTEMSFSEMVSLLDSFSSSDGTDGASDPRLKSFEGRFVKVSYTEELDSLVEEGLLSRMT</sequence>
<dbReference type="PANTHER" id="PTHR10039:SF5">
    <property type="entry name" value="NACHT DOMAIN-CONTAINING PROTEIN"/>
    <property type="match status" value="1"/>
</dbReference>
<evidence type="ECO:0000313" key="4">
    <source>
        <dbReference type="Proteomes" id="UP000813427"/>
    </source>
</evidence>
<protein>
    <recommendedName>
        <fullName evidence="2">NACHT domain-containing protein</fullName>
    </recommendedName>
</protein>
<dbReference type="Gene3D" id="3.40.50.300">
    <property type="entry name" value="P-loop containing nucleotide triphosphate hydrolases"/>
    <property type="match status" value="1"/>
</dbReference>
<name>A0A8K0RL03_9HYPO</name>
<dbReference type="Pfam" id="PF25053">
    <property type="entry name" value="DUF7791"/>
    <property type="match status" value="1"/>
</dbReference>
<dbReference type="SUPFAM" id="SSF52540">
    <property type="entry name" value="P-loop containing nucleoside triphosphate hydrolases"/>
    <property type="match status" value="1"/>
</dbReference>
<dbReference type="PANTHER" id="PTHR10039">
    <property type="entry name" value="AMELOGENIN"/>
    <property type="match status" value="1"/>
</dbReference>
<dbReference type="Pfam" id="PF24883">
    <property type="entry name" value="NPHP3_N"/>
    <property type="match status" value="1"/>
</dbReference>
<accession>A0A8K0RL03</accession>
<dbReference type="EMBL" id="JAGPXF010000008">
    <property type="protein sequence ID" value="KAH7233063.1"/>
    <property type="molecule type" value="Genomic_DNA"/>
</dbReference>
<dbReference type="PROSITE" id="PS50837">
    <property type="entry name" value="NACHT"/>
    <property type="match status" value="1"/>
</dbReference>
<organism evidence="3 4">
    <name type="scientific">Fusarium tricinctum</name>
    <dbReference type="NCBI Taxonomy" id="61284"/>
    <lineage>
        <taxon>Eukaryota</taxon>
        <taxon>Fungi</taxon>
        <taxon>Dikarya</taxon>
        <taxon>Ascomycota</taxon>
        <taxon>Pezizomycotina</taxon>
        <taxon>Sordariomycetes</taxon>
        <taxon>Hypocreomycetidae</taxon>
        <taxon>Hypocreales</taxon>
        <taxon>Nectriaceae</taxon>
        <taxon>Fusarium</taxon>
        <taxon>Fusarium tricinctum species complex</taxon>
    </lineage>
</organism>
<dbReference type="Proteomes" id="UP000813427">
    <property type="component" value="Unassembled WGS sequence"/>
</dbReference>
<dbReference type="OrthoDB" id="5086500at2759"/>
<gene>
    <name evidence="3" type="ORF">BKA59DRAFT_446560</name>
</gene>
<dbReference type="AlphaFoldDB" id="A0A8K0RL03"/>
<proteinExistence type="predicted"/>
<dbReference type="InterPro" id="IPR007111">
    <property type="entry name" value="NACHT_NTPase"/>
</dbReference>
<keyword evidence="1" id="KW-0677">Repeat</keyword>